<evidence type="ECO:0000256" key="1">
    <source>
        <dbReference type="ARBA" id="ARBA00023172"/>
    </source>
</evidence>
<proteinExistence type="predicted"/>
<feature type="domain" description="Integrase catalytic" evidence="2">
    <location>
        <begin position="246"/>
        <end position="412"/>
    </location>
</feature>
<dbReference type="Pfam" id="PF13936">
    <property type="entry name" value="HTH_38"/>
    <property type="match status" value="1"/>
</dbReference>
<dbReference type="InterPro" id="IPR053392">
    <property type="entry name" value="Transposase_IS30-like"/>
</dbReference>
<dbReference type="PANTHER" id="PTHR10948:SF23">
    <property type="entry name" value="TRANSPOSASE INSI FOR INSERTION SEQUENCE ELEMENT IS30A-RELATED"/>
    <property type="match status" value="1"/>
</dbReference>
<dbReference type="GO" id="GO:0032196">
    <property type="term" value="P:transposition"/>
    <property type="evidence" value="ECO:0007669"/>
    <property type="project" value="TreeGrafter"/>
</dbReference>
<keyword evidence="1" id="KW-0233">DNA recombination</keyword>
<dbReference type="InterPro" id="IPR051917">
    <property type="entry name" value="Transposase-Integrase"/>
</dbReference>
<dbReference type="GO" id="GO:0015074">
    <property type="term" value="P:DNA integration"/>
    <property type="evidence" value="ECO:0007669"/>
    <property type="project" value="InterPro"/>
</dbReference>
<dbReference type="Gene3D" id="3.30.420.10">
    <property type="entry name" value="Ribonuclease H-like superfamily/Ribonuclease H"/>
    <property type="match status" value="1"/>
</dbReference>
<evidence type="ECO:0000313" key="4">
    <source>
        <dbReference type="Proteomes" id="UP000823633"/>
    </source>
</evidence>
<dbReference type="InterPro" id="IPR012337">
    <property type="entry name" value="RNaseH-like_sf"/>
</dbReference>
<dbReference type="InterPro" id="IPR036397">
    <property type="entry name" value="RNaseH_sf"/>
</dbReference>
<reference evidence="3" key="1">
    <citation type="submission" date="2020-10" db="EMBL/GenBank/DDBJ databases">
        <authorList>
            <person name="Gilroy R."/>
        </authorList>
    </citation>
    <scope>NUCLEOTIDE SEQUENCE</scope>
    <source>
        <strain evidence="3">11167</strain>
    </source>
</reference>
<dbReference type="NCBIfam" id="NF033563">
    <property type="entry name" value="transpos_IS30"/>
    <property type="match status" value="1"/>
</dbReference>
<dbReference type="InterPro" id="IPR001584">
    <property type="entry name" value="Integrase_cat-core"/>
</dbReference>
<comment type="caution">
    <text evidence="3">The sequence shown here is derived from an EMBL/GenBank/DDBJ whole genome shotgun (WGS) entry which is preliminary data.</text>
</comment>
<dbReference type="InterPro" id="IPR025246">
    <property type="entry name" value="IS30-like_HTH"/>
</dbReference>
<sequence>MSKTHLTLSDRVRIQSGLDKSESFKKIAEAIGKDCTTVSREVRNHFVVERTGGLGKGYNDCLNKYSCKATNGECVNDKCSKTTCRYCPSFCMTSLCPSYVREKCVKLKKPPYVCNGCPSRPNCNLEKHIYRPQKAQAEYEHTLSGCRSGFVIGEDEAMELGSTLKEGLKKGQSVYHIIKSVGEEAVGYSAKTIYTYIDAGVFEGIGNLDLPRKVRYKKRKKSCQQNVKKDKACRIGRTYADYLAFRQENPDVVIVEMDTVEGKKGVEEKCLLTIHFTNCRLMLAFIRDRNSAASVVEVFDRLRTLLGNDTYARLFPVLVTDNGGEFSDPRPIEMDSRSGEILSQVFYCDPGQSQQKGACENNHELIRRVIPKGKSMNPYTQEKIDLMMSHINSYLRAELGGRSPYDVFSFMYGTNILDKLSIRRIEPSEVVLKPSLLD</sequence>
<organism evidence="3 4">
    <name type="scientific">Candidatus Aphodenecus pullistercoris</name>
    <dbReference type="NCBI Taxonomy" id="2840669"/>
    <lineage>
        <taxon>Bacteria</taxon>
        <taxon>Pseudomonadati</taxon>
        <taxon>Spirochaetota</taxon>
        <taxon>Spirochaetia</taxon>
        <taxon>Spirochaetales</taxon>
        <taxon>Candidatus Aphodenecus</taxon>
    </lineage>
</organism>
<dbReference type="PANTHER" id="PTHR10948">
    <property type="entry name" value="TRANSPOSASE"/>
    <property type="match status" value="1"/>
</dbReference>
<accession>A0A9D9HA04</accession>
<dbReference type="PROSITE" id="PS50994">
    <property type="entry name" value="INTEGRASE"/>
    <property type="match status" value="1"/>
</dbReference>
<evidence type="ECO:0000259" key="2">
    <source>
        <dbReference type="PROSITE" id="PS50994"/>
    </source>
</evidence>
<dbReference type="EMBL" id="JADIMU010000004">
    <property type="protein sequence ID" value="MBO8442218.1"/>
    <property type="molecule type" value="Genomic_DNA"/>
</dbReference>
<dbReference type="Proteomes" id="UP000823633">
    <property type="component" value="Unassembled WGS sequence"/>
</dbReference>
<reference evidence="3" key="2">
    <citation type="journal article" date="2021" name="PeerJ">
        <title>Extensive microbial diversity within the chicken gut microbiome revealed by metagenomics and culture.</title>
        <authorList>
            <person name="Gilroy R."/>
            <person name="Ravi A."/>
            <person name="Getino M."/>
            <person name="Pursley I."/>
            <person name="Horton D.L."/>
            <person name="Alikhan N.F."/>
            <person name="Baker D."/>
            <person name="Gharbi K."/>
            <person name="Hall N."/>
            <person name="Watson M."/>
            <person name="Adriaenssens E.M."/>
            <person name="Foster-Nyarko E."/>
            <person name="Jarju S."/>
            <person name="Secka A."/>
            <person name="Antonio M."/>
            <person name="Oren A."/>
            <person name="Chaudhuri R.R."/>
            <person name="La Ragione R."/>
            <person name="Hildebrand F."/>
            <person name="Pallen M.J."/>
        </authorList>
    </citation>
    <scope>NUCLEOTIDE SEQUENCE</scope>
    <source>
        <strain evidence="3">11167</strain>
    </source>
</reference>
<dbReference type="GO" id="GO:0005829">
    <property type="term" value="C:cytosol"/>
    <property type="evidence" value="ECO:0007669"/>
    <property type="project" value="TreeGrafter"/>
</dbReference>
<gene>
    <name evidence="3" type="ORF">IAC42_00445</name>
</gene>
<dbReference type="SUPFAM" id="SSF53098">
    <property type="entry name" value="Ribonuclease H-like"/>
    <property type="match status" value="1"/>
</dbReference>
<dbReference type="GO" id="GO:0006310">
    <property type="term" value="P:DNA recombination"/>
    <property type="evidence" value="ECO:0007669"/>
    <property type="project" value="UniProtKB-KW"/>
</dbReference>
<dbReference type="GO" id="GO:0003676">
    <property type="term" value="F:nucleic acid binding"/>
    <property type="evidence" value="ECO:0007669"/>
    <property type="project" value="InterPro"/>
</dbReference>
<dbReference type="AlphaFoldDB" id="A0A9D9HA04"/>
<evidence type="ECO:0000313" key="3">
    <source>
        <dbReference type="EMBL" id="MBO8442218.1"/>
    </source>
</evidence>
<dbReference type="GO" id="GO:0004803">
    <property type="term" value="F:transposase activity"/>
    <property type="evidence" value="ECO:0007669"/>
    <property type="project" value="TreeGrafter"/>
</dbReference>
<name>A0A9D9HA04_9SPIR</name>
<protein>
    <submittedName>
        <fullName evidence="3">IS30 family transposase</fullName>
    </submittedName>
</protein>